<keyword evidence="1" id="KW-1133">Transmembrane helix</keyword>
<evidence type="ECO:0000313" key="4">
    <source>
        <dbReference type="Proteomes" id="UP000724874"/>
    </source>
</evidence>
<dbReference type="AlphaFoldDB" id="A0A9P5P3A8"/>
<dbReference type="OrthoDB" id="2562493at2759"/>
<name>A0A9P5P3A8_GYMJU</name>
<organism evidence="3 4">
    <name type="scientific">Gymnopilus junonius</name>
    <name type="common">Spectacular rustgill mushroom</name>
    <name type="synonym">Gymnopilus spectabilis subsp. junonius</name>
    <dbReference type="NCBI Taxonomy" id="109634"/>
    <lineage>
        <taxon>Eukaryota</taxon>
        <taxon>Fungi</taxon>
        <taxon>Dikarya</taxon>
        <taxon>Basidiomycota</taxon>
        <taxon>Agaricomycotina</taxon>
        <taxon>Agaricomycetes</taxon>
        <taxon>Agaricomycetidae</taxon>
        <taxon>Agaricales</taxon>
        <taxon>Agaricineae</taxon>
        <taxon>Hymenogastraceae</taxon>
        <taxon>Gymnopilus</taxon>
    </lineage>
</organism>
<dbReference type="Proteomes" id="UP000724874">
    <property type="component" value="Unassembled WGS sequence"/>
</dbReference>
<evidence type="ECO:0000256" key="1">
    <source>
        <dbReference type="SAM" id="Phobius"/>
    </source>
</evidence>
<accession>A0A9P5P3A8</accession>
<dbReference type="EMBL" id="JADNYJ010000001">
    <property type="protein sequence ID" value="KAF8914036.1"/>
    <property type="molecule type" value="Genomic_DNA"/>
</dbReference>
<protein>
    <recommendedName>
        <fullName evidence="2">DUF6534 domain-containing protein</fullName>
    </recommendedName>
</protein>
<evidence type="ECO:0000313" key="3">
    <source>
        <dbReference type="EMBL" id="KAF8914036.1"/>
    </source>
</evidence>
<sequence>MGQFDLVIGVLLIGLFFNTYLYGLVTYQFIVYHNTKFNDRPWIKAVVGSLFVLDTIHSAVAIYAGWEACVTNYNNPASLAFVSWTIPFTAVATSLAAFITQLFLGHRVLALTKSKPLVGFILLLSSLGLIFGIYSGIYSGILHELAKFGPLDPFVTCWLVFQTSADILITVVLSWVLSRSRTGFRRTDTIINRIIRGAVQTGLFVSLFAMGDMFSFLLHRDTNLYAMFAYPMGRIYTNTLLDTLNARTAFKAQGHTHEVESDTFRMANQTTTMAGHTVHSIQVQKDVATDLAEASVHGDRKYPVSEV</sequence>
<evidence type="ECO:0000259" key="2">
    <source>
        <dbReference type="Pfam" id="PF20152"/>
    </source>
</evidence>
<keyword evidence="4" id="KW-1185">Reference proteome</keyword>
<feature type="transmembrane region" description="Helical" evidence="1">
    <location>
        <begin position="84"/>
        <end position="105"/>
    </location>
</feature>
<dbReference type="PANTHER" id="PTHR40465">
    <property type="entry name" value="CHROMOSOME 1, WHOLE GENOME SHOTGUN SEQUENCE"/>
    <property type="match status" value="1"/>
</dbReference>
<feature type="domain" description="DUF6534" evidence="2">
    <location>
        <begin position="164"/>
        <end position="248"/>
    </location>
</feature>
<feature type="transmembrane region" description="Helical" evidence="1">
    <location>
        <begin position="42"/>
        <end position="64"/>
    </location>
</feature>
<comment type="caution">
    <text evidence="3">The sequence shown here is derived from an EMBL/GenBank/DDBJ whole genome shotgun (WGS) entry which is preliminary data.</text>
</comment>
<dbReference type="PANTHER" id="PTHR40465:SF1">
    <property type="entry name" value="DUF6534 DOMAIN-CONTAINING PROTEIN"/>
    <property type="match status" value="1"/>
</dbReference>
<reference evidence="3" key="1">
    <citation type="submission" date="2020-11" db="EMBL/GenBank/DDBJ databases">
        <authorList>
            <consortium name="DOE Joint Genome Institute"/>
            <person name="Ahrendt S."/>
            <person name="Riley R."/>
            <person name="Andreopoulos W."/>
            <person name="LaButti K."/>
            <person name="Pangilinan J."/>
            <person name="Ruiz-duenas F.J."/>
            <person name="Barrasa J.M."/>
            <person name="Sanchez-Garcia M."/>
            <person name="Camarero S."/>
            <person name="Miyauchi S."/>
            <person name="Serrano A."/>
            <person name="Linde D."/>
            <person name="Babiker R."/>
            <person name="Drula E."/>
            <person name="Ayuso-Fernandez I."/>
            <person name="Pacheco R."/>
            <person name="Padilla G."/>
            <person name="Ferreira P."/>
            <person name="Barriuso J."/>
            <person name="Kellner H."/>
            <person name="Castanera R."/>
            <person name="Alfaro M."/>
            <person name="Ramirez L."/>
            <person name="Pisabarro A.G."/>
            <person name="Kuo A."/>
            <person name="Tritt A."/>
            <person name="Lipzen A."/>
            <person name="He G."/>
            <person name="Yan M."/>
            <person name="Ng V."/>
            <person name="Cullen D."/>
            <person name="Martin F."/>
            <person name="Rosso M.-N."/>
            <person name="Henrissat B."/>
            <person name="Hibbett D."/>
            <person name="Martinez A.T."/>
            <person name="Grigoriev I.V."/>
        </authorList>
    </citation>
    <scope>NUCLEOTIDE SEQUENCE</scope>
    <source>
        <strain evidence="3">AH 44721</strain>
    </source>
</reference>
<proteinExistence type="predicted"/>
<keyword evidence="1" id="KW-0472">Membrane</keyword>
<dbReference type="Pfam" id="PF20152">
    <property type="entry name" value="DUF6534"/>
    <property type="match status" value="1"/>
</dbReference>
<feature type="transmembrane region" description="Helical" evidence="1">
    <location>
        <begin position="158"/>
        <end position="177"/>
    </location>
</feature>
<dbReference type="InterPro" id="IPR045339">
    <property type="entry name" value="DUF6534"/>
</dbReference>
<feature type="transmembrane region" description="Helical" evidence="1">
    <location>
        <begin position="6"/>
        <end position="30"/>
    </location>
</feature>
<keyword evidence="1" id="KW-0812">Transmembrane</keyword>
<gene>
    <name evidence="3" type="ORF">CPB84DRAFT_46769</name>
</gene>
<feature type="transmembrane region" description="Helical" evidence="1">
    <location>
        <begin position="198"/>
        <end position="218"/>
    </location>
</feature>
<feature type="transmembrane region" description="Helical" evidence="1">
    <location>
        <begin position="117"/>
        <end position="138"/>
    </location>
</feature>